<evidence type="ECO:0000256" key="5">
    <source>
        <dbReference type="ARBA" id="ARBA00023242"/>
    </source>
</evidence>
<dbReference type="InterPro" id="IPR015943">
    <property type="entry name" value="WD40/YVTN_repeat-like_dom_sf"/>
</dbReference>
<dbReference type="Pfam" id="PF12265">
    <property type="entry name" value="CAF1C_H4-bd"/>
    <property type="match status" value="1"/>
</dbReference>
<dbReference type="GO" id="GO:0042254">
    <property type="term" value="P:ribosome biogenesis"/>
    <property type="evidence" value="ECO:0000318"/>
    <property type="project" value="GO_Central"/>
</dbReference>
<dbReference type="SUPFAM" id="SSF50978">
    <property type="entry name" value="WD40 repeat-like"/>
    <property type="match status" value="1"/>
</dbReference>
<dbReference type="PROSITE" id="PS50082">
    <property type="entry name" value="WD_REPEATS_2"/>
    <property type="match status" value="3"/>
</dbReference>
<dbReference type="PANTHER" id="PTHR45903:SF1">
    <property type="entry name" value="GLUTAMATE-RICH WD REPEAT-CONTAINING PROTEIN 1"/>
    <property type="match status" value="1"/>
</dbReference>
<dbReference type="PROSITE" id="PS50294">
    <property type="entry name" value="WD_REPEATS_REGION"/>
    <property type="match status" value="2"/>
</dbReference>
<dbReference type="GO" id="GO:0005730">
    <property type="term" value="C:nucleolus"/>
    <property type="evidence" value="ECO:0000318"/>
    <property type="project" value="GO_Central"/>
</dbReference>
<keyword evidence="4" id="KW-0677">Repeat</keyword>
<evidence type="ECO:0000256" key="8">
    <source>
        <dbReference type="SAM" id="MobiDB-lite"/>
    </source>
</evidence>
<dbReference type="Gene3D" id="2.130.10.10">
    <property type="entry name" value="YVTN repeat-like/Quinoprotein amine dehydrogenase"/>
    <property type="match status" value="1"/>
</dbReference>
<feature type="repeat" description="WD" evidence="7">
    <location>
        <begin position="343"/>
        <end position="378"/>
    </location>
</feature>
<dbReference type="Gramene" id="EFJ13934">
    <property type="protein sequence ID" value="EFJ13934"/>
    <property type="gene ID" value="SELMODRAFT_121554"/>
</dbReference>
<dbReference type="EMBL" id="GL377630">
    <property type="protein sequence ID" value="EFJ13934.1"/>
    <property type="molecule type" value="Genomic_DNA"/>
</dbReference>
<dbReference type="InParanoid" id="D8SNS5"/>
<evidence type="ECO:0000259" key="9">
    <source>
        <dbReference type="Pfam" id="PF12265"/>
    </source>
</evidence>
<evidence type="ECO:0000256" key="6">
    <source>
        <dbReference type="ARBA" id="ARBA00040876"/>
    </source>
</evidence>
<dbReference type="eggNOG" id="KOG0302">
    <property type="taxonomic scope" value="Eukaryota"/>
</dbReference>
<feature type="repeat" description="WD" evidence="7">
    <location>
        <begin position="277"/>
        <end position="291"/>
    </location>
</feature>
<keyword evidence="5" id="KW-0539">Nucleus</keyword>
<keyword evidence="11" id="KW-1185">Reference proteome</keyword>
<dbReference type="InterPro" id="IPR036322">
    <property type="entry name" value="WD40_repeat_dom_sf"/>
</dbReference>
<dbReference type="PRINTS" id="PR00320">
    <property type="entry name" value="GPROTEINBRPT"/>
</dbReference>
<dbReference type="KEGG" id="smo:SELMODRAFT_121554"/>
<name>D8SNS5_SELML</name>
<evidence type="ECO:0000256" key="7">
    <source>
        <dbReference type="PROSITE-ProRule" id="PRU00221"/>
    </source>
</evidence>
<feature type="region of interest" description="Disordered" evidence="8">
    <location>
        <begin position="1"/>
        <end position="32"/>
    </location>
</feature>
<dbReference type="InterPro" id="IPR022052">
    <property type="entry name" value="Histone-bd_RBBP4-like_N"/>
</dbReference>
<comment type="subcellular location">
    <subcellularLocation>
        <location evidence="1">Nucleus</location>
    </subcellularLocation>
</comment>
<evidence type="ECO:0000256" key="4">
    <source>
        <dbReference type="ARBA" id="ARBA00022737"/>
    </source>
</evidence>
<keyword evidence="3 7" id="KW-0853">WD repeat</keyword>
<dbReference type="InterPro" id="IPR020472">
    <property type="entry name" value="WD40_PAC1"/>
</dbReference>
<dbReference type="Pfam" id="PF00400">
    <property type="entry name" value="WD40"/>
    <property type="match status" value="4"/>
</dbReference>
<evidence type="ECO:0000256" key="1">
    <source>
        <dbReference type="ARBA" id="ARBA00004123"/>
    </source>
</evidence>
<dbReference type="PROSITE" id="PS00678">
    <property type="entry name" value="WD_REPEATS_1"/>
    <property type="match status" value="3"/>
</dbReference>
<dbReference type="Proteomes" id="UP000001514">
    <property type="component" value="Unassembled WGS sequence"/>
</dbReference>
<sequence>MARSGRKKKSSKQRRGASPKLEVWRPGVDPLDEGEELQYEPSAYDTIHAFRLGWPCLSFDILRDELGALRHEFPLTLFCTAGTQAAKPADNRLIVAKLTNISGKKRGVELAASDDGDSSSSSSDESDDEEMSDKTPKLEVRMIAHHGCINRIRSMPQEPNIIATWSETGVVQIWDVKSLLQELSSGNAGSSSRIAHQAPLQVFSGHEVEGFALDWSLAHQGWLASGDNNGVIHVWQPNRREWIVGGRALVGHSSSVEDLQASFHLHFWCPTLDPFRLASCSSDGTLRLWDVPTCTCTAMWKIHDADVNVISWRSDSVLASGGDDGIIYLWNLKHLKDGPIWMTNYHSAPITSIEWSPHDSSMLAATSADNQLSVWDFSVEADPEEEAQVKQSVAAPKGLPESLLFVHQGQRDLKELHWHPQLLGTIVSTSFSDFNVFKPSNL</sequence>
<feature type="repeat" description="WD" evidence="7">
    <location>
        <begin position="300"/>
        <end position="333"/>
    </location>
</feature>
<dbReference type="InterPro" id="IPR001680">
    <property type="entry name" value="WD40_rpt"/>
</dbReference>
<evidence type="ECO:0000256" key="3">
    <source>
        <dbReference type="ARBA" id="ARBA00022574"/>
    </source>
</evidence>
<protein>
    <recommendedName>
        <fullName evidence="6">Glutamate-rich WD repeat-containing protein 1</fullName>
    </recommendedName>
</protein>
<comment type="similarity">
    <text evidence="2">Belongs to the WD repeat RBAP46/RBAP48/MSI1 family.</text>
</comment>
<proteinExistence type="inferred from homology"/>
<evidence type="ECO:0000256" key="2">
    <source>
        <dbReference type="ARBA" id="ARBA00009341"/>
    </source>
</evidence>
<gene>
    <name evidence="10" type="ORF">SELMODRAFT_121554</name>
</gene>
<dbReference type="STRING" id="88036.D8SNS5"/>
<evidence type="ECO:0000313" key="10">
    <source>
        <dbReference type="EMBL" id="EFJ13934.1"/>
    </source>
</evidence>
<feature type="domain" description="Histone-binding protein RBBP4-like N-terminal" evidence="9">
    <location>
        <begin position="35"/>
        <end position="101"/>
    </location>
</feature>
<dbReference type="AlphaFoldDB" id="D8SNS5"/>
<dbReference type="PANTHER" id="PTHR45903">
    <property type="entry name" value="GLUTAMATE-RICH WD REPEAT-CONTAINING PROTEIN 1"/>
    <property type="match status" value="1"/>
</dbReference>
<organism evidence="11">
    <name type="scientific">Selaginella moellendorffii</name>
    <name type="common">Spikemoss</name>
    <dbReference type="NCBI Taxonomy" id="88036"/>
    <lineage>
        <taxon>Eukaryota</taxon>
        <taxon>Viridiplantae</taxon>
        <taxon>Streptophyta</taxon>
        <taxon>Embryophyta</taxon>
        <taxon>Tracheophyta</taxon>
        <taxon>Lycopodiopsida</taxon>
        <taxon>Selaginellales</taxon>
        <taxon>Selaginellaceae</taxon>
        <taxon>Selaginella</taxon>
    </lineage>
</organism>
<reference evidence="10 11" key="1">
    <citation type="journal article" date="2011" name="Science">
        <title>The Selaginella genome identifies genetic changes associated with the evolution of vascular plants.</title>
        <authorList>
            <person name="Banks J.A."/>
            <person name="Nishiyama T."/>
            <person name="Hasebe M."/>
            <person name="Bowman J.L."/>
            <person name="Gribskov M."/>
            <person name="dePamphilis C."/>
            <person name="Albert V.A."/>
            <person name="Aono N."/>
            <person name="Aoyama T."/>
            <person name="Ambrose B.A."/>
            <person name="Ashton N.W."/>
            <person name="Axtell M.J."/>
            <person name="Barker E."/>
            <person name="Barker M.S."/>
            <person name="Bennetzen J.L."/>
            <person name="Bonawitz N.D."/>
            <person name="Chapple C."/>
            <person name="Cheng C."/>
            <person name="Correa L.G."/>
            <person name="Dacre M."/>
            <person name="DeBarry J."/>
            <person name="Dreyer I."/>
            <person name="Elias M."/>
            <person name="Engstrom E.M."/>
            <person name="Estelle M."/>
            <person name="Feng L."/>
            <person name="Finet C."/>
            <person name="Floyd S.K."/>
            <person name="Frommer W.B."/>
            <person name="Fujita T."/>
            <person name="Gramzow L."/>
            <person name="Gutensohn M."/>
            <person name="Harholt J."/>
            <person name="Hattori M."/>
            <person name="Heyl A."/>
            <person name="Hirai T."/>
            <person name="Hiwatashi Y."/>
            <person name="Ishikawa M."/>
            <person name="Iwata M."/>
            <person name="Karol K.G."/>
            <person name="Koehler B."/>
            <person name="Kolukisaoglu U."/>
            <person name="Kubo M."/>
            <person name="Kurata T."/>
            <person name="Lalonde S."/>
            <person name="Li K."/>
            <person name="Li Y."/>
            <person name="Litt A."/>
            <person name="Lyons E."/>
            <person name="Manning G."/>
            <person name="Maruyama T."/>
            <person name="Michael T.P."/>
            <person name="Mikami K."/>
            <person name="Miyazaki S."/>
            <person name="Morinaga S."/>
            <person name="Murata T."/>
            <person name="Mueller-Roeber B."/>
            <person name="Nelson D.R."/>
            <person name="Obara M."/>
            <person name="Oguri Y."/>
            <person name="Olmstead R.G."/>
            <person name="Onodera N."/>
            <person name="Petersen B.L."/>
            <person name="Pils B."/>
            <person name="Prigge M."/>
            <person name="Rensing S.A."/>
            <person name="Riano-Pachon D.M."/>
            <person name="Roberts A.W."/>
            <person name="Sato Y."/>
            <person name="Scheller H.V."/>
            <person name="Schulz B."/>
            <person name="Schulz C."/>
            <person name="Shakirov E.V."/>
            <person name="Shibagaki N."/>
            <person name="Shinohara N."/>
            <person name="Shippen D.E."/>
            <person name="Soerensen I."/>
            <person name="Sotooka R."/>
            <person name="Sugimoto N."/>
            <person name="Sugita M."/>
            <person name="Sumikawa N."/>
            <person name="Tanurdzic M."/>
            <person name="Theissen G."/>
            <person name="Ulvskov P."/>
            <person name="Wakazuki S."/>
            <person name="Weng J.K."/>
            <person name="Willats W.W."/>
            <person name="Wipf D."/>
            <person name="Wolf P.G."/>
            <person name="Yang L."/>
            <person name="Zimmer A.D."/>
            <person name="Zhu Q."/>
            <person name="Mitros T."/>
            <person name="Hellsten U."/>
            <person name="Loque D."/>
            <person name="Otillar R."/>
            <person name="Salamov A."/>
            <person name="Schmutz J."/>
            <person name="Shapiro H."/>
            <person name="Lindquist E."/>
            <person name="Lucas S."/>
            <person name="Rokhsar D."/>
            <person name="Grigoriev I.V."/>
        </authorList>
    </citation>
    <scope>NUCLEOTIDE SEQUENCE [LARGE SCALE GENOMIC DNA]</scope>
</reference>
<evidence type="ECO:0000313" key="11">
    <source>
        <dbReference type="Proteomes" id="UP000001514"/>
    </source>
</evidence>
<dbReference type="InterPro" id="IPR019775">
    <property type="entry name" value="WD40_repeat_CS"/>
</dbReference>
<dbReference type="HOGENOM" id="CLU_025272_2_1_1"/>
<feature type="region of interest" description="Disordered" evidence="8">
    <location>
        <begin position="109"/>
        <end position="137"/>
    </location>
</feature>
<accession>D8SNS5</accession>
<dbReference type="SMART" id="SM00320">
    <property type="entry name" value="WD40"/>
    <property type="match status" value="5"/>
</dbReference>
<dbReference type="InterPro" id="IPR051972">
    <property type="entry name" value="Glutamate-rich_WD_repeat"/>
</dbReference>
<feature type="compositionally biased region" description="Basic residues" evidence="8">
    <location>
        <begin position="1"/>
        <end position="17"/>
    </location>
</feature>